<evidence type="ECO:0000313" key="2">
    <source>
        <dbReference type="EMBL" id="CAH1429256.1"/>
    </source>
</evidence>
<feature type="domain" description="F-box" evidence="1">
    <location>
        <begin position="6"/>
        <end position="52"/>
    </location>
</feature>
<sequence length="201" mass="23065">MSRRDWSELPVHCLVEILERVGIESLVETVPLVCKSWYEATFYPQCWQHLVFTKLTFLRNSKCSIPRLKSVKDSRFNLNFGVSRHINDVDDSLEKFVQFAIGRSHGLVSEVVFHPESRLKEGQIARIAQRCPSLKLLVLPSYLSYVINFEVSDSICKWKSLEALHVASLIGLKKTIANISKSCQNFKHLSVNVPRLDGMWC</sequence>
<dbReference type="Gene3D" id="3.80.10.10">
    <property type="entry name" value="Ribonuclease Inhibitor"/>
    <property type="match status" value="1"/>
</dbReference>
<dbReference type="Pfam" id="PF12937">
    <property type="entry name" value="F-box-like"/>
    <property type="match status" value="1"/>
</dbReference>
<dbReference type="InterPro" id="IPR001810">
    <property type="entry name" value="F-box_dom"/>
</dbReference>
<evidence type="ECO:0000313" key="4">
    <source>
        <dbReference type="Proteomes" id="UP001157418"/>
    </source>
</evidence>
<dbReference type="AlphaFoldDB" id="A0AAU9PTR0"/>
<dbReference type="InterPro" id="IPR036047">
    <property type="entry name" value="F-box-like_dom_sf"/>
</dbReference>
<name>A0AAU9PTR0_9ASTR</name>
<organism evidence="3 4">
    <name type="scientific">Lactuca virosa</name>
    <dbReference type="NCBI Taxonomy" id="75947"/>
    <lineage>
        <taxon>Eukaryota</taxon>
        <taxon>Viridiplantae</taxon>
        <taxon>Streptophyta</taxon>
        <taxon>Embryophyta</taxon>
        <taxon>Tracheophyta</taxon>
        <taxon>Spermatophyta</taxon>
        <taxon>Magnoliopsida</taxon>
        <taxon>eudicotyledons</taxon>
        <taxon>Gunneridae</taxon>
        <taxon>Pentapetalae</taxon>
        <taxon>asterids</taxon>
        <taxon>campanulids</taxon>
        <taxon>Asterales</taxon>
        <taxon>Asteraceae</taxon>
        <taxon>Cichorioideae</taxon>
        <taxon>Cichorieae</taxon>
        <taxon>Lactucinae</taxon>
        <taxon>Lactuca</taxon>
    </lineage>
</organism>
<proteinExistence type="predicted"/>
<comment type="caution">
    <text evidence="3">The sequence shown here is derived from an EMBL/GenBank/DDBJ whole genome shotgun (WGS) entry which is preliminary data.</text>
</comment>
<gene>
    <name evidence="2" type="ORF">LVIROSA_LOCUS16128</name>
    <name evidence="3" type="ORF">LVIROSA_LOCUS38252</name>
</gene>
<dbReference type="EMBL" id="CAKMRJ010002607">
    <property type="protein sequence ID" value="CAH1429256.1"/>
    <property type="molecule type" value="Genomic_DNA"/>
</dbReference>
<evidence type="ECO:0000259" key="1">
    <source>
        <dbReference type="Pfam" id="PF12937"/>
    </source>
</evidence>
<dbReference type="Proteomes" id="UP001157418">
    <property type="component" value="Unassembled WGS sequence"/>
</dbReference>
<dbReference type="PANTHER" id="PTHR38926">
    <property type="entry name" value="F-BOX DOMAIN CONTAINING PROTEIN, EXPRESSED"/>
    <property type="match status" value="1"/>
</dbReference>
<evidence type="ECO:0000313" key="3">
    <source>
        <dbReference type="EMBL" id="CAH1452972.1"/>
    </source>
</evidence>
<dbReference type="InterPro" id="IPR032675">
    <property type="entry name" value="LRR_dom_sf"/>
</dbReference>
<protein>
    <recommendedName>
        <fullName evidence="1">F-box domain-containing protein</fullName>
    </recommendedName>
</protein>
<reference evidence="3 4" key="1">
    <citation type="submission" date="2022-01" db="EMBL/GenBank/DDBJ databases">
        <authorList>
            <person name="Xiong W."/>
            <person name="Schranz E."/>
        </authorList>
    </citation>
    <scope>NUCLEOTIDE SEQUENCE [LARGE SCALE GENOMIC DNA]</scope>
</reference>
<dbReference type="EMBL" id="CAKMRJ010005745">
    <property type="protein sequence ID" value="CAH1452972.1"/>
    <property type="molecule type" value="Genomic_DNA"/>
</dbReference>
<keyword evidence="4" id="KW-1185">Reference proteome</keyword>
<dbReference type="PANTHER" id="PTHR38926:SF5">
    <property type="entry name" value="F-BOX AND LEUCINE-RICH REPEAT PROTEIN 6"/>
    <property type="match status" value="1"/>
</dbReference>
<dbReference type="SUPFAM" id="SSF81383">
    <property type="entry name" value="F-box domain"/>
    <property type="match status" value="1"/>
</dbReference>
<accession>A0AAU9PTR0</accession>